<feature type="domain" description="Agenet" evidence="2">
    <location>
        <begin position="330"/>
        <end position="398"/>
    </location>
</feature>
<dbReference type="InterPro" id="IPR008395">
    <property type="entry name" value="Agenet-like_dom"/>
</dbReference>
<dbReference type="CDD" id="cd20406">
    <property type="entry name" value="Tudor_Agenet_AtDUF_rpt2_4"/>
    <property type="match status" value="1"/>
</dbReference>
<sequence length="468" mass="53585">PTRAEPPIPAKPTSITTSSEGTLEREGGDSRERNELWRGAMAGRAMMFATGDEVEVSSKDEGFRGAWYEARVARSKPYGRLYTVVYDHLVDDGENPRPLRETVKAAYVRPRPPRRGGLFPPHLPVDARYNDGWWVGVAVRGRGEAAERYTVCFPDSREEMEFPAADLRAHLEWVDGEWVEPDEVTPGTAAMAFPIGTHVEVSRNRRDSLPAWFVATVQKLILKSYLLVKYQSLKADDKEECLKEVVDVQHVRPCPPRVSGKKCFNLLEQVEVLHDDGWCIGVVSRNCGGSRYIVKSKHWEGEMKFSQDAMRLRHEWTDGEWVLATKEEFEIFERGTKVEISSDEDGFRGAWYAATVVELLSGNMFRVEYEALRTDDETELLKETVNAFHIRPAPRTPAVKEFKLLQEVDAYYNDGWWIGVISRVLEGSRYIVYFKQTKEELEFGHSELRIHVEWINGNWIRTSEALPL</sequence>
<dbReference type="PANTHER" id="PTHR31917:SF147">
    <property type="entry name" value="AGENET DOMAIN-CONTAINING PROTEIN"/>
    <property type="match status" value="1"/>
</dbReference>
<gene>
    <name evidence="3" type="primary">prp18</name>
    <name evidence="3" type="ORF">g.103958</name>
</gene>
<protein>
    <submittedName>
        <fullName evidence="3">Pre-mRNA-splicing factor 18</fullName>
    </submittedName>
</protein>
<evidence type="ECO:0000313" key="3">
    <source>
        <dbReference type="EMBL" id="JAT47513.1"/>
    </source>
</evidence>
<feature type="non-terminal residue" evidence="3">
    <location>
        <position position="1"/>
    </location>
</feature>
<dbReference type="SMART" id="SM00743">
    <property type="entry name" value="Agenet"/>
    <property type="match status" value="6"/>
</dbReference>
<feature type="compositionally biased region" description="Basic and acidic residues" evidence="1">
    <location>
        <begin position="22"/>
        <end position="31"/>
    </location>
</feature>
<dbReference type="InterPro" id="IPR014002">
    <property type="entry name" value="Agenet_dom_plant"/>
</dbReference>
<proteinExistence type="predicted"/>
<evidence type="ECO:0000259" key="2">
    <source>
        <dbReference type="SMART" id="SM00743"/>
    </source>
</evidence>
<feature type="region of interest" description="Disordered" evidence="1">
    <location>
        <begin position="1"/>
        <end position="31"/>
    </location>
</feature>
<dbReference type="AlphaFoldDB" id="A0A1D1XYP2"/>
<reference evidence="3" key="1">
    <citation type="submission" date="2015-07" db="EMBL/GenBank/DDBJ databases">
        <title>Transcriptome Assembly of Anthurium amnicola.</title>
        <authorList>
            <person name="Suzuki J."/>
        </authorList>
    </citation>
    <scope>NUCLEOTIDE SEQUENCE</scope>
</reference>
<organism evidence="3">
    <name type="scientific">Anthurium amnicola</name>
    <dbReference type="NCBI Taxonomy" id="1678845"/>
    <lineage>
        <taxon>Eukaryota</taxon>
        <taxon>Viridiplantae</taxon>
        <taxon>Streptophyta</taxon>
        <taxon>Embryophyta</taxon>
        <taxon>Tracheophyta</taxon>
        <taxon>Spermatophyta</taxon>
        <taxon>Magnoliopsida</taxon>
        <taxon>Liliopsida</taxon>
        <taxon>Araceae</taxon>
        <taxon>Pothoideae</taxon>
        <taxon>Potheae</taxon>
        <taxon>Anthurium</taxon>
    </lineage>
</organism>
<feature type="domain" description="Agenet" evidence="2">
    <location>
        <begin position="191"/>
        <end position="259"/>
    </location>
</feature>
<feature type="domain" description="Agenet" evidence="2">
    <location>
        <begin position="46"/>
        <end position="116"/>
    </location>
</feature>
<feature type="domain" description="Agenet" evidence="2">
    <location>
        <begin position="262"/>
        <end position="318"/>
    </location>
</feature>
<dbReference type="EMBL" id="GDJX01020423">
    <property type="protein sequence ID" value="JAT47513.1"/>
    <property type="molecule type" value="Transcribed_RNA"/>
</dbReference>
<feature type="compositionally biased region" description="Pro residues" evidence="1">
    <location>
        <begin position="1"/>
        <end position="10"/>
    </location>
</feature>
<dbReference type="Gene3D" id="2.30.30.140">
    <property type="match status" value="2"/>
</dbReference>
<dbReference type="Pfam" id="PF05641">
    <property type="entry name" value="Agenet"/>
    <property type="match status" value="4"/>
</dbReference>
<feature type="domain" description="Agenet" evidence="2">
    <location>
        <begin position="400"/>
        <end position="456"/>
    </location>
</feature>
<feature type="domain" description="Agenet" evidence="2">
    <location>
        <begin position="117"/>
        <end position="175"/>
    </location>
</feature>
<accession>A0A1D1XYP2</accession>
<evidence type="ECO:0000256" key="1">
    <source>
        <dbReference type="SAM" id="MobiDB-lite"/>
    </source>
</evidence>
<dbReference type="PANTHER" id="PTHR31917">
    <property type="entry name" value="AGENET DOMAIN-CONTAINING PROTEIN-RELATED"/>
    <property type="match status" value="1"/>
</dbReference>
<dbReference type="CDD" id="cd20405">
    <property type="entry name" value="Tudor_Agenet_AtDUF_rpt1_3"/>
    <property type="match status" value="3"/>
</dbReference>
<name>A0A1D1XYP2_9ARAE</name>